<accession>A0A9Q0I8K8</accession>
<comment type="caution">
    <text evidence="1">The sequence shown here is derived from an EMBL/GenBank/DDBJ whole genome shotgun (WGS) entry which is preliminary data.</text>
</comment>
<dbReference type="Proteomes" id="UP001148018">
    <property type="component" value="Unassembled WGS sequence"/>
</dbReference>
<sequence>MSPGEVEGEREGWNWILTLRLSSKVACTIHPPPPTTTTRWVFTGDFESYIEMDALPFTAGGALALTVDTVMKTFQLQTCGGSTQH</sequence>
<keyword evidence="2" id="KW-1185">Reference proteome</keyword>
<dbReference type="EMBL" id="JANIIK010000115">
    <property type="protein sequence ID" value="KAJ3588808.1"/>
    <property type="molecule type" value="Genomic_DNA"/>
</dbReference>
<protein>
    <submittedName>
        <fullName evidence="1">Uncharacterized protein</fullName>
    </submittedName>
</protein>
<evidence type="ECO:0000313" key="1">
    <source>
        <dbReference type="EMBL" id="KAJ3588808.1"/>
    </source>
</evidence>
<organism evidence="1 2">
    <name type="scientific">Muraenolepis orangiensis</name>
    <name type="common">Patagonian moray cod</name>
    <dbReference type="NCBI Taxonomy" id="630683"/>
    <lineage>
        <taxon>Eukaryota</taxon>
        <taxon>Metazoa</taxon>
        <taxon>Chordata</taxon>
        <taxon>Craniata</taxon>
        <taxon>Vertebrata</taxon>
        <taxon>Euteleostomi</taxon>
        <taxon>Actinopterygii</taxon>
        <taxon>Neopterygii</taxon>
        <taxon>Teleostei</taxon>
        <taxon>Neoteleostei</taxon>
        <taxon>Acanthomorphata</taxon>
        <taxon>Zeiogadaria</taxon>
        <taxon>Gadariae</taxon>
        <taxon>Gadiformes</taxon>
        <taxon>Muraenolepidoidei</taxon>
        <taxon>Muraenolepididae</taxon>
        <taxon>Muraenolepis</taxon>
    </lineage>
</organism>
<evidence type="ECO:0000313" key="2">
    <source>
        <dbReference type="Proteomes" id="UP001148018"/>
    </source>
</evidence>
<proteinExistence type="predicted"/>
<name>A0A9Q0I8K8_9TELE</name>
<gene>
    <name evidence="1" type="ORF">NHX12_009662</name>
</gene>
<dbReference type="AlphaFoldDB" id="A0A9Q0I8K8"/>
<reference evidence="1" key="1">
    <citation type="submission" date="2022-07" db="EMBL/GenBank/DDBJ databases">
        <title>Chromosome-level genome of Muraenolepis orangiensis.</title>
        <authorList>
            <person name="Kim J."/>
        </authorList>
    </citation>
    <scope>NUCLEOTIDE SEQUENCE</scope>
    <source>
        <strain evidence="1">KU_S4_2022</strain>
        <tissue evidence="1">Muscle</tissue>
    </source>
</reference>